<organism evidence="2 3">
    <name type="scientific">Symbiodinium microadriaticum</name>
    <name type="common">Dinoflagellate</name>
    <name type="synonym">Zooxanthella microadriatica</name>
    <dbReference type="NCBI Taxonomy" id="2951"/>
    <lineage>
        <taxon>Eukaryota</taxon>
        <taxon>Sar</taxon>
        <taxon>Alveolata</taxon>
        <taxon>Dinophyceae</taxon>
        <taxon>Suessiales</taxon>
        <taxon>Symbiodiniaceae</taxon>
        <taxon>Symbiodinium</taxon>
    </lineage>
</organism>
<dbReference type="OrthoDB" id="10314239at2759"/>
<sequence>MEWGAYRAIKKKSSRSNWAEHLLDTDNWEGDLHKHMTSIFAKRPADATRVAMQQMRDECSLLCKGRPGRPFSEAEMRITMAKWKRHKATGTDGISLEALQLLFEDARWRPRIAELINDSLYKGELTPWVAEGAQWWITASDRLLTPLQHDMPEPEIELLALLVGSLWFFQGGAGPSPSPYVIDVDSSGDSDLSDVPWAPLEPEPPAVPRALDADEVMDMPVPEPGVIPELHEPEAPPQPPQRLSRDYENNELEYKDTRQEPFNNSPFEPRETNHMMRWTSHRQLPQHSRPHNNNHPTYLNKDKRLNLMYYTMVKTHDYRRGMRPQRPGSPGLSEATTCAGDDAPTDCIDEEVAPEEARDAATTGETPPEDATEPAEVPMDHDEEHEPTGNQDDDDDWESDTSDSEVEAENDEPESTTPTTGKKTPKRAAGHGSQRLANKAKKSDVKKRWRELEWGDKPKWLSWRGALLYIQRGEKPPARQPLPPTPSPQREHLLSLLSAHHYSYDSQGNIVPHHPPRPRHDGPLENSEKDLLPPPGRTETTTKEARLHKFEHNHNKTIDYHNNSTNLIKFEHSHSKTTDYHNNSPNLINDKPGGDPTNKFSSTYQLNTVKNLLDLFGDGVYNYPVQIVDNRPSRPQEHHTAQGMASRDNDNDHSLNNHLHNIEADTLVVQPLHLTEPTDPSSSSSSSAASHPTPPRDQGTMTHSGGPPLPSMDDLDQQAAAAVAEGRAPAWQIEGDDAALSQLWAHAANATPTTTTTLMPGDMNSLVQQRRPTPTTSTSEEQARGMPPPRRDPPQPPQPPSGPASQPVEHENPWYSVAANFNGEFTVSGLLRLLQKILHEMLQQTFAMPNEYITHLAYHSCYYISKLMSTNDRQLQRQEQGDAPSAANDLGPTAMVFCITNPFVEAEAALDSLVQHQRDLPRRHLLRELRRAEALLKDGRAIFKSWSRNPNAPGALPGTAASQNALDGVDFSFLASEEGGVASLDESLRIALAAAQRCSHYMNQLLGWIQGHFQAENAGGSPSPKKRRMERPSGSDCRPDFTTAPSNTTLPAHNHTGELPRDVPVRPDDPRRPDSALPHRDPSGAVPGAAPYNILRAQQLLESVMPFTEQEVATSLQEVHSLLFQWTSSLYGASP</sequence>
<comment type="caution">
    <text evidence="2">The sequence shown here is derived from an EMBL/GenBank/DDBJ whole genome shotgun (WGS) entry which is preliminary data.</text>
</comment>
<feature type="region of interest" description="Disordered" evidence="1">
    <location>
        <begin position="318"/>
        <end position="447"/>
    </location>
</feature>
<keyword evidence="3" id="KW-1185">Reference proteome</keyword>
<feature type="compositionally biased region" description="Acidic residues" evidence="1">
    <location>
        <begin position="343"/>
        <end position="354"/>
    </location>
</feature>
<feature type="compositionally biased region" description="Basic and acidic residues" evidence="1">
    <location>
        <begin position="1055"/>
        <end position="1082"/>
    </location>
</feature>
<feature type="compositionally biased region" description="Basic residues" evidence="1">
    <location>
        <begin position="438"/>
        <end position="447"/>
    </location>
</feature>
<feature type="compositionally biased region" description="Polar residues" evidence="1">
    <location>
        <begin position="765"/>
        <end position="780"/>
    </location>
</feature>
<name>A0A1Q9CB47_SYMMI</name>
<feature type="compositionally biased region" description="Low complexity" evidence="1">
    <location>
        <begin position="681"/>
        <end position="690"/>
    </location>
</feature>
<feature type="region of interest" description="Disordered" evidence="1">
    <location>
        <begin position="752"/>
        <end position="810"/>
    </location>
</feature>
<feature type="compositionally biased region" description="Basic and acidic residues" evidence="1">
    <location>
        <begin position="647"/>
        <end position="657"/>
    </location>
</feature>
<feature type="region of interest" description="Disordered" evidence="1">
    <location>
        <begin position="186"/>
        <end position="207"/>
    </location>
</feature>
<feature type="compositionally biased region" description="Basic and acidic residues" evidence="1">
    <location>
        <begin position="631"/>
        <end position="640"/>
    </location>
</feature>
<dbReference type="EMBL" id="LSRX01001410">
    <property type="protein sequence ID" value="OLP80146.1"/>
    <property type="molecule type" value="Genomic_DNA"/>
</dbReference>
<proteinExistence type="predicted"/>
<evidence type="ECO:0000313" key="2">
    <source>
        <dbReference type="EMBL" id="OLP80146.1"/>
    </source>
</evidence>
<feature type="region of interest" description="Disordered" evidence="1">
    <location>
        <begin position="505"/>
        <end position="541"/>
    </location>
</feature>
<feature type="compositionally biased region" description="Basic and acidic residues" evidence="1">
    <location>
        <begin position="378"/>
        <end position="387"/>
    </location>
</feature>
<dbReference type="AlphaFoldDB" id="A0A1Q9CB47"/>
<accession>A0A1Q9CB47</accession>
<feature type="compositionally biased region" description="Basic and acidic residues" evidence="1">
    <location>
        <begin position="518"/>
        <end position="531"/>
    </location>
</feature>
<feature type="region of interest" description="Disordered" evidence="1">
    <location>
        <begin position="674"/>
        <end position="727"/>
    </location>
</feature>
<feature type="region of interest" description="Disordered" evidence="1">
    <location>
        <begin position="221"/>
        <end position="244"/>
    </location>
</feature>
<evidence type="ECO:0000313" key="3">
    <source>
        <dbReference type="Proteomes" id="UP000186817"/>
    </source>
</evidence>
<evidence type="ECO:0000256" key="1">
    <source>
        <dbReference type="SAM" id="MobiDB-lite"/>
    </source>
</evidence>
<reference evidence="2 3" key="1">
    <citation type="submission" date="2016-02" db="EMBL/GenBank/DDBJ databases">
        <title>Genome analysis of coral dinoflagellate symbionts highlights evolutionary adaptations to a symbiotic lifestyle.</title>
        <authorList>
            <person name="Aranda M."/>
            <person name="Li Y."/>
            <person name="Liew Y.J."/>
            <person name="Baumgarten S."/>
            <person name="Simakov O."/>
            <person name="Wilson M."/>
            <person name="Piel J."/>
            <person name="Ashoor H."/>
            <person name="Bougouffa S."/>
            <person name="Bajic V.B."/>
            <person name="Ryu T."/>
            <person name="Ravasi T."/>
            <person name="Bayer T."/>
            <person name="Micklem G."/>
            <person name="Kim H."/>
            <person name="Bhak J."/>
            <person name="Lajeunesse T.C."/>
            <person name="Voolstra C.R."/>
        </authorList>
    </citation>
    <scope>NUCLEOTIDE SEQUENCE [LARGE SCALE GENOMIC DNA]</scope>
    <source>
        <strain evidence="2 3">CCMP2467</strain>
    </source>
</reference>
<feature type="region of interest" description="Disordered" evidence="1">
    <location>
        <begin position="1017"/>
        <end position="1089"/>
    </location>
</feature>
<dbReference type="Proteomes" id="UP000186817">
    <property type="component" value="Unassembled WGS sequence"/>
</dbReference>
<protein>
    <submittedName>
        <fullName evidence="2">Uncharacterized protein</fullName>
    </submittedName>
</protein>
<gene>
    <name evidence="2" type="ORF">AK812_SmicGene39471</name>
</gene>
<feature type="compositionally biased region" description="Basic and acidic residues" evidence="1">
    <location>
        <begin position="1030"/>
        <end position="1039"/>
    </location>
</feature>
<feature type="compositionally biased region" description="Acidic residues" evidence="1">
    <location>
        <begin position="388"/>
        <end position="414"/>
    </location>
</feature>
<feature type="region of interest" description="Disordered" evidence="1">
    <location>
        <begin position="630"/>
        <end position="657"/>
    </location>
</feature>